<evidence type="ECO:0000256" key="6">
    <source>
        <dbReference type="ARBA" id="ARBA00023002"/>
    </source>
</evidence>
<dbReference type="OrthoDB" id="269227at2759"/>
<accession>A0A9P3G8H6</accession>
<keyword evidence="3" id="KW-0285">Flavoprotein</keyword>
<dbReference type="SUPFAM" id="SSF54373">
    <property type="entry name" value="FAD-linked reductases, C-terminal domain"/>
    <property type="match status" value="1"/>
</dbReference>
<keyword evidence="6" id="KW-0560">Oxidoreductase</keyword>
<name>A0A9P3G8H6_9APHY</name>
<dbReference type="Gene3D" id="3.50.50.60">
    <property type="entry name" value="FAD/NAD(P)-binding domain"/>
    <property type="match status" value="2"/>
</dbReference>
<dbReference type="InterPro" id="IPR007867">
    <property type="entry name" value="GMC_OxRtase_C"/>
</dbReference>
<dbReference type="InterPro" id="IPR036188">
    <property type="entry name" value="FAD/NAD-bd_sf"/>
</dbReference>
<proteinExistence type="inferred from homology"/>
<dbReference type="EMBL" id="BPQB01000012">
    <property type="protein sequence ID" value="GJE89400.1"/>
    <property type="molecule type" value="Genomic_DNA"/>
</dbReference>
<gene>
    <name evidence="9" type="ORF">PsYK624_055000</name>
</gene>
<evidence type="ECO:0000313" key="10">
    <source>
        <dbReference type="Proteomes" id="UP000703269"/>
    </source>
</evidence>
<feature type="region of interest" description="Disordered" evidence="7">
    <location>
        <begin position="1"/>
        <end position="27"/>
    </location>
</feature>
<dbReference type="AlphaFoldDB" id="A0A9P3G8H6"/>
<keyword evidence="4" id="KW-0732">Signal</keyword>
<evidence type="ECO:0000313" key="9">
    <source>
        <dbReference type="EMBL" id="GJE89400.1"/>
    </source>
</evidence>
<dbReference type="GO" id="GO:0016614">
    <property type="term" value="F:oxidoreductase activity, acting on CH-OH group of donors"/>
    <property type="evidence" value="ECO:0007669"/>
    <property type="project" value="InterPro"/>
</dbReference>
<feature type="domain" description="Glucose-methanol-choline oxidoreductase N-terminal" evidence="8">
    <location>
        <begin position="99"/>
        <end position="113"/>
    </location>
</feature>
<dbReference type="GO" id="GO:0050660">
    <property type="term" value="F:flavin adenine dinucleotide binding"/>
    <property type="evidence" value="ECO:0007669"/>
    <property type="project" value="InterPro"/>
</dbReference>
<dbReference type="PANTHER" id="PTHR11552:SF201">
    <property type="entry name" value="GLUCOSE-METHANOL-CHOLINE OXIDOREDUCTASE N-TERMINAL DOMAIN-CONTAINING PROTEIN"/>
    <property type="match status" value="1"/>
</dbReference>
<comment type="similarity">
    <text evidence="2">Belongs to the GMC oxidoreductase family.</text>
</comment>
<evidence type="ECO:0000256" key="1">
    <source>
        <dbReference type="ARBA" id="ARBA00001974"/>
    </source>
</evidence>
<evidence type="ECO:0000256" key="2">
    <source>
        <dbReference type="ARBA" id="ARBA00010790"/>
    </source>
</evidence>
<dbReference type="InterPro" id="IPR000172">
    <property type="entry name" value="GMC_OxRdtase_N"/>
</dbReference>
<dbReference type="Pfam" id="PF00732">
    <property type="entry name" value="GMC_oxred_N"/>
    <property type="match status" value="1"/>
</dbReference>
<evidence type="ECO:0000256" key="5">
    <source>
        <dbReference type="ARBA" id="ARBA00022827"/>
    </source>
</evidence>
<keyword evidence="10" id="KW-1185">Reference proteome</keyword>
<comment type="cofactor">
    <cofactor evidence="1">
        <name>FAD</name>
        <dbReference type="ChEBI" id="CHEBI:57692"/>
    </cofactor>
</comment>
<dbReference type="PANTHER" id="PTHR11552">
    <property type="entry name" value="GLUCOSE-METHANOL-CHOLINE GMC OXIDOREDUCTASE"/>
    <property type="match status" value="1"/>
</dbReference>
<reference evidence="9 10" key="1">
    <citation type="submission" date="2021-08" db="EMBL/GenBank/DDBJ databases">
        <title>Draft Genome Sequence of Phanerochaete sordida strain YK-624.</title>
        <authorList>
            <person name="Mori T."/>
            <person name="Dohra H."/>
            <person name="Suzuki T."/>
            <person name="Kawagishi H."/>
            <person name="Hirai H."/>
        </authorList>
    </citation>
    <scope>NUCLEOTIDE SEQUENCE [LARGE SCALE GENOMIC DNA]</scope>
    <source>
        <strain evidence="9 10">YK-624</strain>
    </source>
</reference>
<evidence type="ECO:0000256" key="4">
    <source>
        <dbReference type="ARBA" id="ARBA00022729"/>
    </source>
</evidence>
<evidence type="ECO:0000259" key="8">
    <source>
        <dbReference type="PROSITE" id="PS00624"/>
    </source>
</evidence>
<keyword evidence="5" id="KW-0274">FAD</keyword>
<dbReference type="Proteomes" id="UP000703269">
    <property type="component" value="Unassembled WGS sequence"/>
</dbReference>
<dbReference type="InterPro" id="IPR012132">
    <property type="entry name" value="GMC_OxRdtase"/>
</dbReference>
<dbReference type="SUPFAM" id="SSF51905">
    <property type="entry name" value="FAD/NAD(P)-binding domain"/>
    <property type="match status" value="1"/>
</dbReference>
<comment type="caution">
    <text evidence="9">The sequence shown here is derived from an EMBL/GenBank/DDBJ whole genome shotgun (WGS) entry which is preliminary data.</text>
</comment>
<dbReference type="PROSITE" id="PS00624">
    <property type="entry name" value="GMC_OXRED_2"/>
    <property type="match status" value="1"/>
</dbReference>
<dbReference type="Gene3D" id="3.30.560.10">
    <property type="entry name" value="Glucose Oxidase, domain 3"/>
    <property type="match status" value="1"/>
</dbReference>
<sequence>MTGGQRACSSLHLASTPRGSDHRSSSAEAYLTPVENERSNLVVLVGHTATTVLFTADESTGLRSAYAVRFAPTPANATAGPPSQEYIVSADHEVILSAGAIQSPALLQRSGVGTKHLLDVLGIDIVVPLEGVGRNLQDQAATPLAAGSTVNDTGGTRVLDAIAFPDVDALFTFGALDGGANVSETISSDIPGWAASQAAAGGGVSAEALETIMRVQAHNILHDKAAVLEMFFYEPAPDGLGMNVWGLLPFSRGDLSVTSTNPFTPPAIRGAYLAADIDLAVAVAGARAVRRLLHTPPLSEIVTQELVPGTAAVPDAGDGGSDADWAAWVRSAYISNDHPVGTAAMMRRELGGVVDARLRVYGTQNVRVVDAAMLPLQISAYLSATVYGVAEKAADLILEDMRAGGR</sequence>
<protein>
    <recommendedName>
        <fullName evidence="8">Glucose-methanol-choline oxidoreductase N-terminal domain-containing protein</fullName>
    </recommendedName>
</protein>
<evidence type="ECO:0000256" key="3">
    <source>
        <dbReference type="ARBA" id="ARBA00022630"/>
    </source>
</evidence>
<evidence type="ECO:0000256" key="7">
    <source>
        <dbReference type="SAM" id="MobiDB-lite"/>
    </source>
</evidence>
<organism evidence="9 10">
    <name type="scientific">Phanerochaete sordida</name>
    <dbReference type="NCBI Taxonomy" id="48140"/>
    <lineage>
        <taxon>Eukaryota</taxon>
        <taxon>Fungi</taxon>
        <taxon>Dikarya</taxon>
        <taxon>Basidiomycota</taxon>
        <taxon>Agaricomycotina</taxon>
        <taxon>Agaricomycetes</taxon>
        <taxon>Polyporales</taxon>
        <taxon>Phanerochaetaceae</taxon>
        <taxon>Phanerochaete</taxon>
    </lineage>
</organism>
<dbReference type="Pfam" id="PF05199">
    <property type="entry name" value="GMC_oxred_C"/>
    <property type="match status" value="1"/>
</dbReference>